<name>A0ABQ8YU97_9EUKA</name>
<proteinExistence type="predicted"/>
<dbReference type="SUPFAM" id="SSF52833">
    <property type="entry name" value="Thioredoxin-like"/>
    <property type="match status" value="2"/>
</dbReference>
<comment type="caution">
    <text evidence="1">The sequence shown here is derived from an EMBL/GenBank/DDBJ whole genome shotgun (WGS) entry which is preliminary data.</text>
</comment>
<protein>
    <submittedName>
        <fullName evidence="1">Thioredoxin domain-containing protein</fullName>
    </submittedName>
</protein>
<sequence length="533" mass="63413">MQISNIEKLKAKIKWISTIKENRKTRSEENFLEQQFKLFETHPNISQVSNLNDLTGSILVQQHPISVLRFHSKYCYFSWKTSKTMRQLSEKHVGDPSILIADIEMHENPKLRKQFGVGNYPEFVIVSNLFGFTRVVYKHHDRINIERLERSINEIKRPFFGEIKDYKELQLARDQECKFLVLYYHPKLKKKPPNKVIPKIIRNLSIKLKTNLRTGYLKNEAILFQLFEDNPQLDLEYDKSESLLLFFKRSHHQFSVLTNVEEYSKRDLGKWINQQTEPLVERLSSQNIYQSFYNDSINFVVFYDGDHLQHEYLIEKQLIKLKENENFTQRNQFNLIMADRQLFGELENRFAIHKQKDGPTFGLIDMNLEQFFAPREFITNPSSDSQTIVERINQLQEMALNYARDPNSFFEKYTHPSFFDFTDYKNKYLRMNKFLLVLFWNHACIYCSDVRASFDYLKSNNMELSSAVMINSFDIDSVLLEKSVSDSIGYIPKVLLFYKINNQEKVVEYFGETDVCSIVQFVKYHQTMKKKIQ</sequence>
<dbReference type="EMBL" id="JAOAOG010000119">
    <property type="protein sequence ID" value="KAJ6247964.1"/>
    <property type="molecule type" value="Genomic_DNA"/>
</dbReference>
<dbReference type="InterPro" id="IPR036249">
    <property type="entry name" value="Thioredoxin-like_sf"/>
</dbReference>
<dbReference type="Proteomes" id="UP001150062">
    <property type="component" value="Unassembled WGS sequence"/>
</dbReference>
<organism evidence="1 2">
    <name type="scientific">Anaeramoeba flamelloides</name>
    <dbReference type="NCBI Taxonomy" id="1746091"/>
    <lineage>
        <taxon>Eukaryota</taxon>
        <taxon>Metamonada</taxon>
        <taxon>Anaeramoebidae</taxon>
        <taxon>Anaeramoeba</taxon>
    </lineage>
</organism>
<dbReference type="Gene3D" id="3.40.30.10">
    <property type="entry name" value="Glutaredoxin"/>
    <property type="match status" value="2"/>
</dbReference>
<evidence type="ECO:0000313" key="1">
    <source>
        <dbReference type="EMBL" id="KAJ6247964.1"/>
    </source>
</evidence>
<dbReference type="Pfam" id="PF13848">
    <property type="entry name" value="Thioredoxin_6"/>
    <property type="match status" value="1"/>
</dbReference>
<keyword evidence="2" id="KW-1185">Reference proteome</keyword>
<gene>
    <name evidence="1" type="ORF">M0813_18062</name>
</gene>
<accession>A0ABQ8YU97</accession>
<reference evidence="1" key="1">
    <citation type="submission" date="2022-08" db="EMBL/GenBank/DDBJ databases">
        <title>Novel sulfate-reducing endosymbionts in the free-living metamonad Anaeramoeba.</title>
        <authorList>
            <person name="Jerlstrom-Hultqvist J."/>
            <person name="Cepicka I."/>
            <person name="Gallot-Lavallee L."/>
            <person name="Salas-Leiva D."/>
            <person name="Curtis B.A."/>
            <person name="Zahonova K."/>
            <person name="Pipaliya S."/>
            <person name="Dacks J."/>
            <person name="Roger A.J."/>
        </authorList>
    </citation>
    <scope>NUCLEOTIDE SEQUENCE</scope>
    <source>
        <strain evidence="1">Schooner1</strain>
    </source>
</reference>
<evidence type="ECO:0000313" key="2">
    <source>
        <dbReference type="Proteomes" id="UP001150062"/>
    </source>
</evidence>